<reference evidence="1 2" key="1">
    <citation type="journal article" date="2018" name="Front. Plant Sci.">
        <title>Red Clover (Trifolium pratense) and Zigzag Clover (T. medium) - A Picture of Genomic Similarities and Differences.</title>
        <authorList>
            <person name="Dluhosova J."/>
            <person name="Istvanek J."/>
            <person name="Nedelnik J."/>
            <person name="Repkova J."/>
        </authorList>
    </citation>
    <scope>NUCLEOTIDE SEQUENCE [LARGE SCALE GENOMIC DNA]</scope>
    <source>
        <strain evidence="2">cv. 10/8</strain>
        <tissue evidence="1">Leaf</tissue>
    </source>
</reference>
<sequence length="31" mass="3482">DRRKYCLSFPSVYAAATVYIPTAEFSLPFAP</sequence>
<dbReference type="AlphaFoldDB" id="A0A392ST01"/>
<evidence type="ECO:0000313" key="1">
    <source>
        <dbReference type="EMBL" id="MCI51344.1"/>
    </source>
</evidence>
<name>A0A392ST01_9FABA</name>
<accession>A0A392ST01</accession>
<protein>
    <submittedName>
        <fullName evidence="1">Uncharacterized protein</fullName>
    </submittedName>
</protein>
<dbReference type="EMBL" id="LXQA010430429">
    <property type="protein sequence ID" value="MCI51344.1"/>
    <property type="molecule type" value="Genomic_DNA"/>
</dbReference>
<dbReference type="Proteomes" id="UP000265520">
    <property type="component" value="Unassembled WGS sequence"/>
</dbReference>
<evidence type="ECO:0000313" key="2">
    <source>
        <dbReference type="Proteomes" id="UP000265520"/>
    </source>
</evidence>
<comment type="caution">
    <text evidence="1">The sequence shown here is derived from an EMBL/GenBank/DDBJ whole genome shotgun (WGS) entry which is preliminary data.</text>
</comment>
<keyword evidence="2" id="KW-1185">Reference proteome</keyword>
<proteinExistence type="predicted"/>
<organism evidence="1 2">
    <name type="scientific">Trifolium medium</name>
    <dbReference type="NCBI Taxonomy" id="97028"/>
    <lineage>
        <taxon>Eukaryota</taxon>
        <taxon>Viridiplantae</taxon>
        <taxon>Streptophyta</taxon>
        <taxon>Embryophyta</taxon>
        <taxon>Tracheophyta</taxon>
        <taxon>Spermatophyta</taxon>
        <taxon>Magnoliopsida</taxon>
        <taxon>eudicotyledons</taxon>
        <taxon>Gunneridae</taxon>
        <taxon>Pentapetalae</taxon>
        <taxon>rosids</taxon>
        <taxon>fabids</taxon>
        <taxon>Fabales</taxon>
        <taxon>Fabaceae</taxon>
        <taxon>Papilionoideae</taxon>
        <taxon>50 kb inversion clade</taxon>
        <taxon>NPAAA clade</taxon>
        <taxon>Hologalegina</taxon>
        <taxon>IRL clade</taxon>
        <taxon>Trifolieae</taxon>
        <taxon>Trifolium</taxon>
    </lineage>
</organism>
<feature type="non-terminal residue" evidence="1">
    <location>
        <position position="1"/>
    </location>
</feature>